<dbReference type="NCBIfam" id="TIGR01640">
    <property type="entry name" value="F_box_assoc_1"/>
    <property type="match status" value="1"/>
</dbReference>
<keyword evidence="4" id="KW-1185">Reference proteome</keyword>
<evidence type="ECO:0000313" key="4">
    <source>
        <dbReference type="Proteomes" id="UP000006591"/>
    </source>
</evidence>
<feature type="domain" description="F-box" evidence="2">
    <location>
        <begin position="134"/>
        <end position="180"/>
    </location>
</feature>
<evidence type="ECO:0000313" key="3">
    <source>
        <dbReference type="EnsemblPlants" id="ONIVA01G26970.1"/>
    </source>
</evidence>
<organism evidence="3">
    <name type="scientific">Oryza nivara</name>
    <name type="common">Indian wild rice</name>
    <name type="synonym">Oryza sativa f. spontanea</name>
    <dbReference type="NCBI Taxonomy" id="4536"/>
    <lineage>
        <taxon>Eukaryota</taxon>
        <taxon>Viridiplantae</taxon>
        <taxon>Streptophyta</taxon>
        <taxon>Embryophyta</taxon>
        <taxon>Tracheophyta</taxon>
        <taxon>Spermatophyta</taxon>
        <taxon>Magnoliopsida</taxon>
        <taxon>Liliopsida</taxon>
        <taxon>Poales</taxon>
        <taxon>Poaceae</taxon>
        <taxon>BOP clade</taxon>
        <taxon>Oryzoideae</taxon>
        <taxon>Oryzeae</taxon>
        <taxon>Oryzinae</taxon>
        <taxon>Oryza</taxon>
    </lineage>
</organism>
<dbReference type="InterPro" id="IPR050796">
    <property type="entry name" value="SCF_F-box_component"/>
</dbReference>
<dbReference type="Gramene" id="ONIVA01G26970.1">
    <property type="protein sequence ID" value="ONIVA01G26970.1"/>
    <property type="gene ID" value="ONIVA01G26970"/>
</dbReference>
<dbReference type="PANTHER" id="PTHR31672:SF13">
    <property type="entry name" value="F-BOX PROTEIN CPR30-LIKE"/>
    <property type="match status" value="1"/>
</dbReference>
<sequence length="519" mass="59566">MLRPTGRCGRVGRASVSASADPPLAPPTPVVAGDAPLPPPIHHRCPCFTEACRAYPPPTLLHPLTPLPPSFFFLNFGAGPPPRRTGSMMLDDSNISPRKKTFTTRKNTMLSISRNINPADQEMLKTYKRRRVNRASIPQLLDEVLMEIFIRLPAKTLARFKSVCKAWHTIISEPFFIRSHLRHSAFKHKQEPSFFVILHALDNVVEITFSNNVPVFRWKDGQGNACLVHAMDFHESDTLRQATGLGLDPRTNMYKVARYFYRSVDHTIGTYDAAMEVFSIGQDAFWRETSEVPPYPVRSMESPIHSKGYLFWNIDERFLKGQSRGFLCFSLEDETFSLIPHPCPYLPLNHGTSLVSELDGELCVGLFISGQQQLWMYNGNQWDQRFSINVPGPNDLYIPLDILPHDQLLLQRGPHLYHHNHQSSEDIKEVARMDQLNYQSPPGEPYVYMVIPYMESLVRAYLTKNFLFNLKQLYEEHHMSLRLHVWRDTDKLSYKKMGIPKGKIFIINPKVCLLHQLKS</sequence>
<feature type="region of interest" description="Disordered" evidence="1">
    <location>
        <begin position="1"/>
        <end position="32"/>
    </location>
</feature>
<dbReference type="InterPro" id="IPR017451">
    <property type="entry name" value="F-box-assoc_interact_dom"/>
</dbReference>
<dbReference type="Gene3D" id="1.20.1280.50">
    <property type="match status" value="1"/>
</dbReference>
<dbReference type="AlphaFoldDB" id="A0A0E0FPY8"/>
<dbReference type="PROSITE" id="PS50181">
    <property type="entry name" value="FBOX"/>
    <property type="match status" value="1"/>
</dbReference>
<dbReference type="InterPro" id="IPR036047">
    <property type="entry name" value="F-box-like_dom_sf"/>
</dbReference>
<dbReference type="SMART" id="SM00256">
    <property type="entry name" value="FBOX"/>
    <property type="match status" value="1"/>
</dbReference>
<accession>A0A0E0FPY8</accession>
<evidence type="ECO:0000256" key="1">
    <source>
        <dbReference type="SAM" id="MobiDB-lite"/>
    </source>
</evidence>
<dbReference type="PANTHER" id="PTHR31672">
    <property type="entry name" value="BNACNNG10540D PROTEIN"/>
    <property type="match status" value="1"/>
</dbReference>
<dbReference type="Proteomes" id="UP000006591">
    <property type="component" value="Chromosome 1"/>
</dbReference>
<dbReference type="SUPFAM" id="SSF81383">
    <property type="entry name" value="F-box domain"/>
    <property type="match status" value="1"/>
</dbReference>
<dbReference type="eggNOG" id="ENOG502T151">
    <property type="taxonomic scope" value="Eukaryota"/>
</dbReference>
<proteinExistence type="predicted"/>
<name>A0A0E0FPY8_ORYNI</name>
<dbReference type="InterPro" id="IPR001810">
    <property type="entry name" value="F-box_dom"/>
</dbReference>
<reference evidence="3" key="2">
    <citation type="submission" date="2018-04" db="EMBL/GenBank/DDBJ databases">
        <title>OnivRS2 (Oryza nivara Reference Sequence Version 2).</title>
        <authorList>
            <person name="Zhang J."/>
            <person name="Kudrna D."/>
            <person name="Lee S."/>
            <person name="Talag J."/>
            <person name="Rajasekar S."/>
            <person name="Welchert J."/>
            <person name="Hsing Y.-I."/>
            <person name="Wing R.A."/>
        </authorList>
    </citation>
    <scope>NUCLEOTIDE SEQUENCE [LARGE SCALE GENOMIC DNA]</scope>
</reference>
<evidence type="ECO:0000259" key="2">
    <source>
        <dbReference type="PROSITE" id="PS50181"/>
    </source>
</evidence>
<reference evidence="3" key="1">
    <citation type="submission" date="2015-04" db="UniProtKB">
        <authorList>
            <consortium name="EnsemblPlants"/>
        </authorList>
    </citation>
    <scope>IDENTIFICATION</scope>
    <source>
        <strain evidence="3">SL10</strain>
    </source>
</reference>
<dbReference type="OMA" id="SHEGETM"/>
<dbReference type="CDD" id="cd22157">
    <property type="entry name" value="F-box_AtFBW1-like"/>
    <property type="match status" value="1"/>
</dbReference>
<protein>
    <recommendedName>
        <fullName evidence="2">F-box domain-containing protein</fullName>
    </recommendedName>
</protein>
<dbReference type="EnsemblPlants" id="ONIVA01G26970.1">
    <property type="protein sequence ID" value="ONIVA01G26970.1"/>
    <property type="gene ID" value="ONIVA01G26970"/>
</dbReference>
<dbReference type="Pfam" id="PF12937">
    <property type="entry name" value="F-box-like"/>
    <property type="match status" value="1"/>
</dbReference>